<dbReference type="AlphaFoldDB" id="A0A7K3PT55"/>
<name>A0A7K3PT55_9ACTN</name>
<reference evidence="6 7" key="1">
    <citation type="submission" date="2020-01" db="EMBL/GenBank/DDBJ databases">
        <title>Insect and environment-associated Actinomycetes.</title>
        <authorList>
            <person name="Currrie C."/>
            <person name="Chevrette M."/>
            <person name="Carlson C."/>
            <person name="Stubbendieck R."/>
            <person name="Wendt-Pienkowski E."/>
        </authorList>
    </citation>
    <scope>NUCLEOTIDE SEQUENCE [LARGE SCALE GENOMIC DNA]</scope>
    <source>
        <strain evidence="6 7">SID14163</strain>
    </source>
</reference>
<protein>
    <submittedName>
        <fullName evidence="6">Helix-turn-helix transcriptional regulator</fullName>
    </submittedName>
</protein>
<keyword evidence="1" id="KW-0805">Transcription regulation</keyword>
<dbReference type="PRINTS" id="PR00038">
    <property type="entry name" value="HTHLUXR"/>
</dbReference>
<dbReference type="GO" id="GO:0003677">
    <property type="term" value="F:DNA binding"/>
    <property type="evidence" value="ECO:0007669"/>
    <property type="project" value="UniProtKB-KW"/>
</dbReference>
<feature type="compositionally biased region" description="Low complexity" evidence="4">
    <location>
        <begin position="67"/>
        <end position="89"/>
    </location>
</feature>
<dbReference type="PANTHER" id="PTHR44688">
    <property type="entry name" value="DNA-BINDING TRANSCRIPTIONAL ACTIVATOR DEVR_DOSR"/>
    <property type="match status" value="1"/>
</dbReference>
<gene>
    <name evidence="6" type="ORF">G3I32_30745</name>
</gene>
<feature type="domain" description="HTH luxR-type" evidence="5">
    <location>
        <begin position="12"/>
        <end position="77"/>
    </location>
</feature>
<accession>A0A7K3PT55</accession>
<dbReference type="EMBL" id="JAAGMA010000813">
    <property type="protein sequence ID" value="NEB13166.1"/>
    <property type="molecule type" value="Genomic_DNA"/>
</dbReference>
<feature type="non-terminal residue" evidence="6">
    <location>
        <position position="1"/>
    </location>
</feature>
<evidence type="ECO:0000256" key="1">
    <source>
        <dbReference type="ARBA" id="ARBA00023015"/>
    </source>
</evidence>
<sequence length="89" mass="9368">GTGVVTPSRRGRRGYGDALSPREREVARLVSLGHTNREIADVLFLSPRTIEQHVAKVLRKLGVSSRADVPAEVPAEAPADVPAGGASNT</sequence>
<organism evidence="6 7">
    <name type="scientific">Streptomyces coelicoflavus</name>
    <dbReference type="NCBI Taxonomy" id="285562"/>
    <lineage>
        <taxon>Bacteria</taxon>
        <taxon>Bacillati</taxon>
        <taxon>Actinomycetota</taxon>
        <taxon>Actinomycetes</taxon>
        <taxon>Kitasatosporales</taxon>
        <taxon>Streptomycetaceae</taxon>
        <taxon>Streptomyces</taxon>
    </lineage>
</organism>
<keyword evidence="2" id="KW-0238">DNA-binding</keyword>
<dbReference type="Gene3D" id="1.10.10.10">
    <property type="entry name" value="Winged helix-like DNA-binding domain superfamily/Winged helix DNA-binding domain"/>
    <property type="match status" value="1"/>
</dbReference>
<evidence type="ECO:0000256" key="4">
    <source>
        <dbReference type="SAM" id="MobiDB-lite"/>
    </source>
</evidence>
<evidence type="ECO:0000313" key="7">
    <source>
        <dbReference type="Proteomes" id="UP000470446"/>
    </source>
</evidence>
<feature type="region of interest" description="Disordered" evidence="4">
    <location>
        <begin position="66"/>
        <end position="89"/>
    </location>
</feature>
<dbReference type="InterPro" id="IPR000792">
    <property type="entry name" value="Tscrpt_reg_LuxR_C"/>
</dbReference>
<dbReference type="Proteomes" id="UP000470446">
    <property type="component" value="Unassembled WGS sequence"/>
</dbReference>
<dbReference type="Pfam" id="PF00196">
    <property type="entry name" value="GerE"/>
    <property type="match status" value="1"/>
</dbReference>
<dbReference type="GO" id="GO:0006355">
    <property type="term" value="P:regulation of DNA-templated transcription"/>
    <property type="evidence" value="ECO:0007669"/>
    <property type="project" value="InterPro"/>
</dbReference>
<comment type="caution">
    <text evidence="6">The sequence shown here is derived from an EMBL/GenBank/DDBJ whole genome shotgun (WGS) entry which is preliminary data.</text>
</comment>
<dbReference type="PROSITE" id="PS50043">
    <property type="entry name" value="HTH_LUXR_2"/>
    <property type="match status" value="1"/>
</dbReference>
<evidence type="ECO:0000256" key="3">
    <source>
        <dbReference type="ARBA" id="ARBA00023163"/>
    </source>
</evidence>
<dbReference type="InterPro" id="IPR036388">
    <property type="entry name" value="WH-like_DNA-bd_sf"/>
</dbReference>
<evidence type="ECO:0000313" key="6">
    <source>
        <dbReference type="EMBL" id="NEB13166.1"/>
    </source>
</evidence>
<dbReference type="SUPFAM" id="SSF46894">
    <property type="entry name" value="C-terminal effector domain of the bipartite response regulators"/>
    <property type="match status" value="1"/>
</dbReference>
<dbReference type="SMART" id="SM00421">
    <property type="entry name" value="HTH_LUXR"/>
    <property type="match status" value="1"/>
</dbReference>
<dbReference type="PANTHER" id="PTHR44688:SF16">
    <property type="entry name" value="DNA-BINDING TRANSCRIPTIONAL ACTIVATOR DEVR_DOSR"/>
    <property type="match status" value="1"/>
</dbReference>
<dbReference type="InterPro" id="IPR016032">
    <property type="entry name" value="Sig_transdc_resp-reg_C-effctor"/>
</dbReference>
<proteinExistence type="predicted"/>
<evidence type="ECO:0000256" key="2">
    <source>
        <dbReference type="ARBA" id="ARBA00023125"/>
    </source>
</evidence>
<keyword evidence="3" id="KW-0804">Transcription</keyword>
<dbReference type="RefSeq" id="WP_164248683.1">
    <property type="nucleotide sequence ID" value="NZ_JAAGMA010000813.1"/>
</dbReference>
<evidence type="ECO:0000259" key="5">
    <source>
        <dbReference type="PROSITE" id="PS50043"/>
    </source>
</evidence>
<dbReference type="CDD" id="cd06170">
    <property type="entry name" value="LuxR_C_like"/>
    <property type="match status" value="1"/>
</dbReference>